<feature type="chain" id="PRO_5043126407" evidence="1">
    <location>
        <begin position="18"/>
        <end position="179"/>
    </location>
</feature>
<sequence length="179" mass="17834">MIKSILSIHFCFPTVLALIALPGQIPYWAGSATPASLLGNNLGLSQLLSSIQLSNLGLGGLGNLLGFGASTGLSGLSGLTGLGGLSGLGGLTGLGGFSGLGSFPGLGGGGFQVIQIPIGDSGNNNSPSCIPCSYCTPTNYPTNNQPTSCINLTPQQPSTNGQICCCCTNSMPMVGALRR</sequence>
<keyword evidence="1" id="KW-0732">Signal</keyword>
<keyword evidence="3" id="KW-1185">Reference proteome</keyword>
<gene>
    <name evidence="2" type="ORF">TCLT_LOCUS4996</name>
</gene>
<name>A0A0N5CX93_THECL</name>
<reference evidence="4" key="1">
    <citation type="submission" date="2017-02" db="UniProtKB">
        <authorList>
            <consortium name="WormBaseParasite"/>
        </authorList>
    </citation>
    <scope>IDENTIFICATION</scope>
</reference>
<proteinExistence type="predicted"/>
<dbReference type="Proteomes" id="UP000276776">
    <property type="component" value="Unassembled WGS sequence"/>
</dbReference>
<evidence type="ECO:0000313" key="2">
    <source>
        <dbReference type="EMBL" id="VDN02189.1"/>
    </source>
</evidence>
<evidence type="ECO:0000256" key="1">
    <source>
        <dbReference type="SAM" id="SignalP"/>
    </source>
</evidence>
<dbReference type="AlphaFoldDB" id="A0A0N5CX93"/>
<feature type="signal peptide" evidence="1">
    <location>
        <begin position="1"/>
        <end position="17"/>
    </location>
</feature>
<protein>
    <submittedName>
        <fullName evidence="2 4">Uncharacterized protein</fullName>
    </submittedName>
</protein>
<evidence type="ECO:0000313" key="4">
    <source>
        <dbReference type="WBParaSite" id="TCLT_0000500701-mRNA-1"/>
    </source>
</evidence>
<accession>A0A0N5CX93</accession>
<dbReference type="OMA" id="PYWAGSA"/>
<reference evidence="2 3" key="2">
    <citation type="submission" date="2018-11" db="EMBL/GenBank/DDBJ databases">
        <authorList>
            <consortium name="Pathogen Informatics"/>
        </authorList>
    </citation>
    <scope>NUCLEOTIDE SEQUENCE [LARGE SCALE GENOMIC DNA]</scope>
</reference>
<dbReference type="EMBL" id="UYYF01004315">
    <property type="protein sequence ID" value="VDN02189.1"/>
    <property type="molecule type" value="Genomic_DNA"/>
</dbReference>
<dbReference type="WBParaSite" id="TCLT_0000500701-mRNA-1">
    <property type="protein sequence ID" value="TCLT_0000500701-mRNA-1"/>
    <property type="gene ID" value="TCLT_0000500701"/>
</dbReference>
<organism evidence="4">
    <name type="scientific">Thelazia callipaeda</name>
    <name type="common">Oriental eyeworm</name>
    <name type="synonym">Parasitic nematode</name>
    <dbReference type="NCBI Taxonomy" id="103827"/>
    <lineage>
        <taxon>Eukaryota</taxon>
        <taxon>Metazoa</taxon>
        <taxon>Ecdysozoa</taxon>
        <taxon>Nematoda</taxon>
        <taxon>Chromadorea</taxon>
        <taxon>Rhabditida</taxon>
        <taxon>Spirurina</taxon>
        <taxon>Spiruromorpha</taxon>
        <taxon>Thelazioidea</taxon>
        <taxon>Thelaziidae</taxon>
        <taxon>Thelazia</taxon>
    </lineage>
</organism>
<evidence type="ECO:0000313" key="3">
    <source>
        <dbReference type="Proteomes" id="UP000276776"/>
    </source>
</evidence>